<sequence>MNFFKELWRYKLVSSLVIAVIILIILSIIFPIILLQNLTTQLSIITALSMPFIMKGFERKKKDKDEKDIVVQIIKRVKDYLNYILNHKEYSRYHGFSTSMPFLRFISQKFPEILIKIGIEIKLREEENSIYERTLITRSTELFILDRYFLQLHPTCRLMIIEEKKDVTPDKKKFEEILGKLVDHINGAFSFKIDKKLAKF</sequence>
<gene>
    <name evidence="2" type="ORF">LCGC14_1164550</name>
</gene>
<comment type="caution">
    <text evidence="2">The sequence shown here is derived from an EMBL/GenBank/DDBJ whole genome shotgun (WGS) entry which is preliminary data.</text>
</comment>
<name>A0A0F9LRR7_9ZZZZ</name>
<evidence type="ECO:0000256" key="1">
    <source>
        <dbReference type="SAM" id="Phobius"/>
    </source>
</evidence>
<organism evidence="2">
    <name type="scientific">marine sediment metagenome</name>
    <dbReference type="NCBI Taxonomy" id="412755"/>
    <lineage>
        <taxon>unclassified sequences</taxon>
        <taxon>metagenomes</taxon>
        <taxon>ecological metagenomes</taxon>
    </lineage>
</organism>
<keyword evidence="1" id="KW-0472">Membrane</keyword>
<feature type="transmembrane region" description="Helical" evidence="1">
    <location>
        <begin position="12"/>
        <end position="34"/>
    </location>
</feature>
<proteinExistence type="predicted"/>
<accession>A0A0F9LRR7</accession>
<feature type="transmembrane region" description="Helical" evidence="1">
    <location>
        <begin position="40"/>
        <end position="57"/>
    </location>
</feature>
<keyword evidence="1" id="KW-1133">Transmembrane helix</keyword>
<dbReference type="EMBL" id="LAZR01005708">
    <property type="protein sequence ID" value="KKM97789.1"/>
    <property type="molecule type" value="Genomic_DNA"/>
</dbReference>
<keyword evidence="1" id="KW-0812">Transmembrane</keyword>
<evidence type="ECO:0000313" key="2">
    <source>
        <dbReference type="EMBL" id="KKM97789.1"/>
    </source>
</evidence>
<reference evidence="2" key="1">
    <citation type="journal article" date="2015" name="Nature">
        <title>Complex archaea that bridge the gap between prokaryotes and eukaryotes.</title>
        <authorList>
            <person name="Spang A."/>
            <person name="Saw J.H."/>
            <person name="Jorgensen S.L."/>
            <person name="Zaremba-Niedzwiedzka K."/>
            <person name="Martijn J."/>
            <person name="Lind A.E."/>
            <person name="van Eijk R."/>
            <person name="Schleper C."/>
            <person name="Guy L."/>
            <person name="Ettema T.J."/>
        </authorList>
    </citation>
    <scope>NUCLEOTIDE SEQUENCE</scope>
</reference>
<protein>
    <submittedName>
        <fullName evidence="2">Uncharacterized protein</fullName>
    </submittedName>
</protein>
<dbReference type="AlphaFoldDB" id="A0A0F9LRR7"/>